<reference evidence="2 3" key="1">
    <citation type="submission" date="2016-10" db="EMBL/GenBank/DDBJ databases">
        <authorList>
            <person name="de Groot N.N."/>
        </authorList>
    </citation>
    <scope>NUCLEOTIDE SEQUENCE [LARGE SCALE GENOMIC DNA]</scope>
    <source>
        <strain evidence="2 3">DSM 19219</strain>
    </source>
</reference>
<dbReference type="EMBL" id="FNNI01000007">
    <property type="protein sequence ID" value="SDX74523.1"/>
    <property type="molecule type" value="Genomic_DNA"/>
</dbReference>
<dbReference type="AlphaFoldDB" id="A0A1H3E705"/>
<evidence type="ECO:0000313" key="3">
    <source>
        <dbReference type="Proteomes" id="UP000198500"/>
    </source>
</evidence>
<organism evidence="2 3">
    <name type="scientific">Aidingimonas halophila</name>
    <dbReference type="NCBI Taxonomy" id="574349"/>
    <lineage>
        <taxon>Bacteria</taxon>
        <taxon>Pseudomonadati</taxon>
        <taxon>Pseudomonadota</taxon>
        <taxon>Gammaproteobacteria</taxon>
        <taxon>Oceanospirillales</taxon>
        <taxon>Halomonadaceae</taxon>
        <taxon>Aidingimonas</taxon>
    </lineage>
</organism>
<dbReference type="RefSeq" id="WP_092570686.1">
    <property type="nucleotide sequence ID" value="NZ_BMXH01000008.1"/>
</dbReference>
<protein>
    <submittedName>
        <fullName evidence="2">Uncharacterized protein</fullName>
    </submittedName>
</protein>
<keyword evidence="1" id="KW-1133">Transmembrane helix</keyword>
<keyword evidence="3" id="KW-1185">Reference proteome</keyword>
<evidence type="ECO:0000256" key="1">
    <source>
        <dbReference type="SAM" id="Phobius"/>
    </source>
</evidence>
<accession>A0A1H3E705</accession>
<name>A0A1H3E705_9GAMM</name>
<dbReference type="STRING" id="574349.SAMN05443545_10730"/>
<evidence type="ECO:0000313" key="2">
    <source>
        <dbReference type="EMBL" id="SDX74523.1"/>
    </source>
</evidence>
<dbReference type="Proteomes" id="UP000198500">
    <property type="component" value="Unassembled WGS sequence"/>
</dbReference>
<gene>
    <name evidence="2" type="ORF">SAMN05443545_10730</name>
</gene>
<sequence length="137" mass="15709">MRDLYQRLGIDRQAGTDDIRQAIDACDHNALKTDASTVLEVPSRREEYDRLHATLTDIGCLRARLGLTHGPYWRDSVANDFSLPPDTSRPLHEVLLSRIGEAVMLHNRWRRYRGPWLIGGIFVLGFLMGAALCHWWL</sequence>
<dbReference type="OrthoDB" id="6183115at2"/>
<feature type="transmembrane region" description="Helical" evidence="1">
    <location>
        <begin position="116"/>
        <end position="136"/>
    </location>
</feature>
<keyword evidence="1" id="KW-0472">Membrane</keyword>
<proteinExistence type="predicted"/>
<keyword evidence="1" id="KW-0812">Transmembrane</keyword>